<name>A0AAE1UKV6_9EUCA</name>
<feature type="region of interest" description="Disordered" evidence="1">
    <location>
        <begin position="621"/>
        <end position="640"/>
    </location>
</feature>
<comment type="caution">
    <text evidence="3">The sequence shown here is derived from an EMBL/GenBank/DDBJ whole genome shotgun (WGS) entry which is preliminary data.</text>
</comment>
<evidence type="ECO:0000256" key="2">
    <source>
        <dbReference type="SAM" id="SignalP"/>
    </source>
</evidence>
<gene>
    <name evidence="3" type="ORF">Pmani_000866</name>
</gene>
<dbReference type="AlphaFoldDB" id="A0AAE1UKV6"/>
<evidence type="ECO:0000313" key="3">
    <source>
        <dbReference type="EMBL" id="KAK4328743.1"/>
    </source>
</evidence>
<proteinExistence type="predicted"/>
<feature type="compositionally biased region" description="Polar residues" evidence="1">
    <location>
        <begin position="239"/>
        <end position="248"/>
    </location>
</feature>
<feature type="signal peptide" evidence="2">
    <location>
        <begin position="1"/>
        <end position="17"/>
    </location>
</feature>
<organism evidence="3 4">
    <name type="scientific">Petrolisthes manimaculis</name>
    <dbReference type="NCBI Taxonomy" id="1843537"/>
    <lineage>
        <taxon>Eukaryota</taxon>
        <taxon>Metazoa</taxon>
        <taxon>Ecdysozoa</taxon>
        <taxon>Arthropoda</taxon>
        <taxon>Crustacea</taxon>
        <taxon>Multicrustacea</taxon>
        <taxon>Malacostraca</taxon>
        <taxon>Eumalacostraca</taxon>
        <taxon>Eucarida</taxon>
        <taxon>Decapoda</taxon>
        <taxon>Pleocyemata</taxon>
        <taxon>Anomura</taxon>
        <taxon>Galatheoidea</taxon>
        <taxon>Porcellanidae</taxon>
        <taxon>Petrolisthes</taxon>
    </lineage>
</organism>
<accession>A0AAE1UKV6</accession>
<evidence type="ECO:0000256" key="1">
    <source>
        <dbReference type="SAM" id="MobiDB-lite"/>
    </source>
</evidence>
<feature type="compositionally biased region" description="Polar residues" evidence="1">
    <location>
        <begin position="273"/>
        <end position="302"/>
    </location>
</feature>
<reference evidence="3" key="1">
    <citation type="submission" date="2023-11" db="EMBL/GenBank/DDBJ databases">
        <title>Genome assemblies of two species of porcelain crab, Petrolisthes cinctipes and Petrolisthes manimaculis (Anomura: Porcellanidae).</title>
        <authorList>
            <person name="Angst P."/>
        </authorList>
    </citation>
    <scope>NUCLEOTIDE SEQUENCE</scope>
    <source>
        <strain evidence="3">PB745_02</strain>
        <tissue evidence="3">Gill</tissue>
    </source>
</reference>
<feature type="region of interest" description="Disordered" evidence="1">
    <location>
        <begin position="201"/>
        <end position="322"/>
    </location>
</feature>
<keyword evidence="2" id="KW-0732">Signal</keyword>
<feature type="chain" id="PRO_5042108533" evidence="2">
    <location>
        <begin position="18"/>
        <end position="640"/>
    </location>
</feature>
<sequence>MWSTAWPWLLLVAMVRAAPQRRNIESQLLQQGFISPGSSITIQKARAHGHSIQLRDREAFPSNQVFQQPAQPQSAVVAANLISGPTLPFSSAVAAATTAPFNRFHISTNAASVNRQGLLGQSQEYERDSLENIDFLRVSSSSESHERGLQNLVSSGVSVATQGVPFTNSGVSLPTTAGTFIRDNSGGSGVSGTYSGNTGGFEVSGSSSGNSGGGFGTRLQGTGNNRPKLTVGTPAFPLNANSPQTSYTSGGGIPFQNTGSSGVSFSDSGSQGQNTVSTGVSFNDFGDSSTTTFQNSGSSGVSLSFPEFGGQQSSGLSGVPTGDSGVFTGGSLSGVQTGDSGVFTGGSLSGVQTGDSGVFTGGSLSGVQTGNSGVFNSDSFSGVSLENSGVYSSGSFEDSQEASFGVSVGVQQSTGVPGVSLGGSGGVSLPTIGVSEVSAGSQDFQSTGVTGVSLGDSGVSLPNIGLSGGVSSGVSPSESSSGVLGTSGDSFDGHGGVVLQTDLTGNSQDDQIIYLAPASSSSELPQGLGELISEHSAMIDDPSQTLGSFLQEISGTNGVLVLPASTLTEVMNGNINAAATASLSGLDVDINNDARENINDFSVGDDSTNVVATVLQTSTSIEDSNESGGVPRQSINANHT</sequence>
<dbReference type="Proteomes" id="UP001292094">
    <property type="component" value="Unassembled WGS sequence"/>
</dbReference>
<keyword evidence="4" id="KW-1185">Reference proteome</keyword>
<feature type="compositionally biased region" description="Low complexity" evidence="1">
    <location>
        <begin position="259"/>
        <end position="272"/>
    </location>
</feature>
<evidence type="ECO:0000313" key="4">
    <source>
        <dbReference type="Proteomes" id="UP001292094"/>
    </source>
</evidence>
<dbReference type="EMBL" id="JAWZYT010000062">
    <property type="protein sequence ID" value="KAK4328743.1"/>
    <property type="molecule type" value="Genomic_DNA"/>
</dbReference>
<protein>
    <submittedName>
        <fullName evidence="3">Uncharacterized protein</fullName>
    </submittedName>
</protein>